<feature type="domain" description="Reverse transcriptase Ty1/copia-type" evidence="3">
    <location>
        <begin position="283"/>
        <end position="327"/>
    </location>
</feature>
<feature type="region of interest" description="Disordered" evidence="2">
    <location>
        <begin position="568"/>
        <end position="625"/>
    </location>
</feature>
<proteinExistence type="predicted"/>
<feature type="region of interest" description="Disordered" evidence="2">
    <location>
        <begin position="886"/>
        <end position="917"/>
    </location>
</feature>
<feature type="compositionally biased region" description="Low complexity" evidence="2">
    <location>
        <begin position="578"/>
        <end position="588"/>
    </location>
</feature>
<evidence type="ECO:0000256" key="2">
    <source>
        <dbReference type="SAM" id="MobiDB-lite"/>
    </source>
</evidence>
<dbReference type="EMBL" id="BKCJ010007583">
    <property type="protein sequence ID" value="GEU77990.1"/>
    <property type="molecule type" value="Genomic_DNA"/>
</dbReference>
<keyword evidence="1" id="KW-0175">Coiled coil</keyword>
<sequence length="977" mass="110961">MGYDWSYEAEEGPTDFTLMAFSSLGSSSSDTKTNWEWCTIKSKCFPKSQSPVRRTFQQRTSPKTSDLKETVSNVKVNNVTTAGTKAVVSTTQRNGKNAVKSSACWIWRPTGKGNPQYTLKDQGIFDSRCSRHMTGNKSFLADYQEIDGEFVAFGVTTGNQTNNDACLEKNDNASSDDKDAGEVPNNDEGLRKGNKVDDHEKTDCSCKDVNIVEPSINTASTNINISSLNINVVGPIDPNMPSLEDTGIFDDADNDTGIFDDAYDDRDVGAEADTNNLVFQLLIEAIRIFLAYASFMGFIVYQIDVKSAFLYGTIEEEVYVCQPLGFEDPHFLTKFKRFRRGIIDKTLFIKKDRDDILLVQVCVDNIIFGSTKKSLCDEFEKTLHKRFQMNSIRELTFFLGLQVKQKEDGIFISQDKYVADILKKFEFTTIKTSSTPMKPNKSLVKDAEAEDVPSYSKDFTSSCCEENLQILKRGKLMLLSINLQLLVMVSAVGIIDFLNVNPIKYALTVIPTIYSSRIKQFWTSAKVKTVNDDVWLQALVDGKKVIMNEASIRRDLRLDDAEAPVKVDEIPTDTQDIPSPTQPSSSQPQRKHKPRRKQRKVIEVTHTESQVEEHIPTPSHDPLTSGEDRLKLFELMEICIKLSDRVLSLEHTKTNQAAEIKKLKKRVKKLKGRQKRELMRRINDQDMFGVHDLEGDEVFVEVTTGENVEQDEIVAESVKGIAAAITPQITKDELTLAQTLMEIKATKPKAKWVTIQEPSKFRTTSPSKPPHAKDKGKRIIVEPEKPLKKKDQIAMDEEITRKLEDKMKAKMEKEERIAKERDRERERDEANRTVIEESDDVQAIINKDFKGKRFDDIKKIFDKVYNRVNTFVDMSTENVEESLKKTQAEVTKGSSKRAREELEQESAKKQKLVEQVQDEVDDTSELKKCLETVPEDEDDVAIKATPLSSKSPTIVDYKNYREWKKSYFKIIRADGNS</sequence>
<feature type="compositionally biased region" description="Basic and acidic residues" evidence="2">
    <location>
        <begin position="600"/>
        <end position="615"/>
    </location>
</feature>
<reference evidence="4" key="1">
    <citation type="journal article" date="2019" name="Sci. Rep.">
        <title>Draft genome of Tanacetum cinerariifolium, the natural source of mosquito coil.</title>
        <authorList>
            <person name="Yamashiro T."/>
            <person name="Shiraishi A."/>
            <person name="Satake H."/>
            <person name="Nakayama K."/>
        </authorList>
    </citation>
    <scope>NUCLEOTIDE SEQUENCE</scope>
</reference>
<protein>
    <submittedName>
        <fullName evidence="4">Retrovirus-related Pol polyprotein from transposon TNT 1-94</fullName>
    </submittedName>
</protein>
<dbReference type="Pfam" id="PF07727">
    <property type="entry name" value="RVT_2"/>
    <property type="match status" value="2"/>
</dbReference>
<organism evidence="4">
    <name type="scientific">Tanacetum cinerariifolium</name>
    <name type="common">Dalmatian daisy</name>
    <name type="synonym">Chrysanthemum cinerariifolium</name>
    <dbReference type="NCBI Taxonomy" id="118510"/>
    <lineage>
        <taxon>Eukaryota</taxon>
        <taxon>Viridiplantae</taxon>
        <taxon>Streptophyta</taxon>
        <taxon>Embryophyta</taxon>
        <taxon>Tracheophyta</taxon>
        <taxon>Spermatophyta</taxon>
        <taxon>Magnoliopsida</taxon>
        <taxon>eudicotyledons</taxon>
        <taxon>Gunneridae</taxon>
        <taxon>Pentapetalae</taxon>
        <taxon>asterids</taxon>
        <taxon>campanulids</taxon>
        <taxon>Asterales</taxon>
        <taxon>Asteraceae</taxon>
        <taxon>Asteroideae</taxon>
        <taxon>Anthemideae</taxon>
        <taxon>Anthemidinae</taxon>
        <taxon>Tanacetum</taxon>
    </lineage>
</organism>
<evidence type="ECO:0000313" key="4">
    <source>
        <dbReference type="EMBL" id="GEU77990.1"/>
    </source>
</evidence>
<evidence type="ECO:0000259" key="3">
    <source>
        <dbReference type="Pfam" id="PF07727"/>
    </source>
</evidence>
<evidence type="ECO:0000256" key="1">
    <source>
        <dbReference type="SAM" id="Coils"/>
    </source>
</evidence>
<feature type="compositionally biased region" description="Basic and acidic residues" evidence="2">
    <location>
        <begin position="897"/>
        <end position="912"/>
    </location>
</feature>
<dbReference type="AlphaFoldDB" id="A0A6L2MVW5"/>
<gene>
    <name evidence="4" type="ORF">Tci_049968</name>
</gene>
<accession>A0A6L2MVW5</accession>
<feature type="domain" description="Reverse transcriptase Ty1/copia-type" evidence="3">
    <location>
        <begin position="336"/>
        <end position="438"/>
    </location>
</feature>
<dbReference type="InterPro" id="IPR013103">
    <property type="entry name" value="RVT_2"/>
</dbReference>
<feature type="compositionally biased region" description="Basic and acidic residues" evidence="2">
    <location>
        <begin position="166"/>
        <end position="181"/>
    </location>
</feature>
<comment type="caution">
    <text evidence="4">The sequence shown here is derived from an EMBL/GenBank/DDBJ whole genome shotgun (WGS) entry which is preliminary data.</text>
</comment>
<name>A0A6L2MVW5_TANCI</name>
<feature type="compositionally biased region" description="Basic residues" evidence="2">
    <location>
        <begin position="589"/>
        <end position="599"/>
    </location>
</feature>
<feature type="coiled-coil region" evidence="1">
    <location>
        <begin position="653"/>
        <end position="680"/>
    </location>
</feature>
<feature type="compositionally biased region" description="Basic and acidic residues" evidence="2">
    <location>
        <begin position="188"/>
        <end position="202"/>
    </location>
</feature>
<feature type="region of interest" description="Disordered" evidence="2">
    <location>
        <begin position="810"/>
        <end position="831"/>
    </location>
</feature>
<feature type="region of interest" description="Disordered" evidence="2">
    <location>
        <begin position="161"/>
        <end position="202"/>
    </location>
</feature>